<keyword evidence="3" id="KW-1185">Reference proteome</keyword>
<dbReference type="Pfam" id="PF16077">
    <property type="entry name" value="Spaetzle"/>
    <property type="match status" value="1"/>
</dbReference>
<name>A0ABD0KZP0_9CAEN</name>
<organism evidence="2 3">
    <name type="scientific">Batillaria attramentaria</name>
    <dbReference type="NCBI Taxonomy" id="370345"/>
    <lineage>
        <taxon>Eukaryota</taxon>
        <taxon>Metazoa</taxon>
        <taxon>Spiralia</taxon>
        <taxon>Lophotrochozoa</taxon>
        <taxon>Mollusca</taxon>
        <taxon>Gastropoda</taxon>
        <taxon>Caenogastropoda</taxon>
        <taxon>Sorbeoconcha</taxon>
        <taxon>Cerithioidea</taxon>
        <taxon>Batillariidae</taxon>
        <taxon>Batillaria</taxon>
    </lineage>
</organism>
<protein>
    <recommendedName>
        <fullName evidence="1">Spaetzle domain-containing protein</fullName>
    </recommendedName>
</protein>
<dbReference type="AlphaFoldDB" id="A0ABD0KZP0"/>
<dbReference type="SUPFAM" id="SSF57501">
    <property type="entry name" value="Cystine-knot cytokines"/>
    <property type="match status" value="1"/>
</dbReference>
<comment type="caution">
    <text evidence="2">The sequence shown here is derived from an EMBL/GenBank/DDBJ whole genome shotgun (WGS) entry which is preliminary data.</text>
</comment>
<dbReference type="Proteomes" id="UP001519460">
    <property type="component" value="Unassembled WGS sequence"/>
</dbReference>
<feature type="domain" description="Spaetzle" evidence="1">
    <location>
        <begin position="15"/>
        <end position="111"/>
    </location>
</feature>
<dbReference type="InterPro" id="IPR032104">
    <property type="entry name" value="Spaetzle"/>
</dbReference>
<dbReference type="Gene3D" id="2.10.90.10">
    <property type="entry name" value="Cystine-knot cytokines"/>
    <property type="match status" value="1"/>
</dbReference>
<evidence type="ECO:0000259" key="1">
    <source>
        <dbReference type="Pfam" id="PF16077"/>
    </source>
</evidence>
<evidence type="ECO:0000313" key="3">
    <source>
        <dbReference type="Proteomes" id="UP001519460"/>
    </source>
</evidence>
<dbReference type="EMBL" id="JACVVK020000101">
    <property type="protein sequence ID" value="KAK7492662.1"/>
    <property type="molecule type" value="Genomic_DNA"/>
</dbReference>
<proteinExistence type="predicted"/>
<gene>
    <name evidence="2" type="ORF">BaRGS_00016141</name>
</gene>
<accession>A0ABD0KZP0</accession>
<sequence length="117" mass="13829">MSKRGESSTNAHRIECCPSETRRIEPLGGISRDGKLLELYRDKWTIQRLDQTTCLPKYLNRRCRLVDATIKPWSRCVQKYSYVYAFVKDFNVTQHYRLDYVKVRSGCACEVDFNMHN</sequence>
<evidence type="ECO:0000313" key="2">
    <source>
        <dbReference type="EMBL" id="KAK7492662.1"/>
    </source>
</evidence>
<reference evidence="2 3" key="1">
    <citation type="journal article" date="2023" name="Sci. Data">
        <title>Genome assembly of the Korean intertidal mud-creeper Batillaria attramentaria.</title>
        <authorList>
            <person name="Patra A.K."/>
            <person name="Ho P.T."/>
            <person name="Jun S."/>
            <person name="Lee S.J."/>
            <person name="Kim Y."/>
            <person name="Won Y.J."/>
        </authorList>
    </citation>
    <scope>NUCLEOTIDE SEQUENCE [LARGE SCALE GENOMIC DNA]</scope>
    <source>
        <strain evidence="2">Wonlab-2016</strain>
    </source>
</reference>
<dbReference type="InterPro" id="IPR029034">
    <property type="entry name" value="Cystine-knot_cytokine"/>
</dbReference>